<keyword evidence="8 12" id="KW-0472">Membrane</keyword>
<accession>A0A2S2PG58</accession>
<dbReference type="Pfam" id="PF00201">
    <property type="entry name" value="UDPGT"/>
    <property type="match status" value="1"/>
</dbReference>
<keyword evidence="7 12" id="KW-1133">Transmembrane helix</keyword>
<reference evidence="13" key="1">
    <citation type="submission" date="2018-04" db="EMBL/GenBank/DDBJ databases">
        <title>Transcriptome of Schizaphis graminum biotype I.</title>
        <authorList>
            <person name="Scully E.D."/>
            <person name="Geib S.M."/>
            <person name="Palmer N.A."/>
            <person name="Koch K."/>
            <person name="Bradshaw J."/>
            <person name="Heng-Moss T."/>
            <person name="Sarath G."/>
        </authorList>
    </citation>
    <scope>NUCLEOTIDE SEQUENCE</scope>
</reference>
<dbReference type="EMBL" id="GGMR01015801">
    <property type="protein sequence ID" value="MBY28420.1"/>
    <property type="molecule type" value="Transcribed_RNA"/>
</dbReference>
<comment type="subcellular location">
    <subcellularLocation>
        <location evidence="10">Endomembrane system</location>
        <topology evidence="10">Single-pass type I membrane protein</topology>
    </subcellularLocation>
    <subcellularLocation>
        <location evidence="1">Endoplasmic reticulum</location>
    </subcellularLocation>
    <subcellularLocation>
        <location evidence="12">Membrane</location>
        <topology evidence="12">Single-pass membrane protein</topology>
    </subcellularLocation>
</comment>
<protein>
    <recommendedName>
        <fullName evidence="12">UDP-glucuronosyltransferase</fullName>
        <ecNumber evidence="12">2.4.1.17</ecNumber>
    </recommendedName>
</protein>
<dbReference type="AlphaFoldDB" id="A0A2S2PG58"/>
<dbReference type="InterPro" id="IPR050271">
    <property type="entry name" value="UDP-glycosyltransferase"/>
</dbReference>
<feature type="chain" id="PRO_5015369119" description="UDP-glucuronosyltransferase" evidence="12">
    <location>
        <begin position="32"/>
        <end position="520"/>
    </location>
</feature>
<dbReference type="PANTHER" id="PTHR48043">
    <property type="entry name" value="EG:EG0003.4 PROTEIN-RELATED"/>
    <property type="match status" value="1"/>
</dbReference>
<keyword evidence="9" id="KW-0325">Glycoprotein</keyword>
<evidence type="ECO:0000256" key="10">
    <source>
        <dbReference type="ARBA" id="ARBA00046288"/>
    </source>
</evidence>
<name>A0A2S2PG58_SCHGA</name>
<organism evidence="13">
    <name type="scientific">Schizaphis graminum</name>
    <name type="common">Green bug aphid</name>
    <dbReference type="NCBI Taxonomy" id="13262"/>
    <lineage>
        <taxon>Eukaryota</taxon>
        <taxon>Metazoa</taxon>
        <taxon>Ecdysozoa</taxon>
        <taxon>Arthropoda</taxon>
        <taxon>Hexapoda</taxon>
        <taxon>Insecta</taxon>
        <taxon>Pterygota</taxon>
        <taxon>Neoptera</taxon>
        <taxon>Paraneoptera</taxon>
        <taxon>Hemiptera</taxon>
        <taxon>Sternorrhyncha</taxon>
        <taxon>Aphidomorpha</taxon>
        <taxon>Aphidoidea</taxon>
        <taxon>Aphididae</taxon>
        <taxon>Aphidini</taxon>
        <taxon>Schizaphis</taxon>
    </lineage>
</organism>
<dbReference type="GO" id="GO:0016020">
    <property type="term" value="C:membrane"/>
    <property type="evidence" value="ECO:0007669"/>
    <property type="project" value="UniProtKB-SubCell"/>
</dbReference>
<keyword evidence="3 11" id="KW-0328">Glycosyltransferase</keyword>
<evidence type="ECO:0000256" key="5">
    <source>
        <dbReference type="ARBA" id="ARBA00022692"/>
    </source>
</evidence>
<evidence type="ECO:0000256" key="2">
    <source>
        <dbReference type="ARBA" id="ARBA00009995"/>
    </source>
</evidence>
<dbReference type="CDD" id="cd03784">
    <property type="entry name" value="GT1_Gtf-like"/>
    <property type="match status" value="1"/>
</dbReference>
<keyword evidence="5 12" id="KW-0812">Transmembrane</keyword>
<evidence type="ECO:0000256" key="1">
    <source>
        <dbReference type="ARBA" id="ARBA00004240"/>
    </source>
</evidence>
<dbReference type="EC" id="2.4.1.17" evidence="12"/>
<evidence type="ECO:0000256" key="3">
    <source>
        <dbReference type="ARBA" id="ARBA00022676"/>
    </source>
</evidence>
<evidence type="ECO:0000256" key="4">
    <source>
        <dbReference type="ARBA" id="ARBA00022679"/>
    </source>
</evidence>
<dbReference type="InterPro" id="IPR002213">
    <property type="entry name" value="UDP_glucos_trans"/>
</dbReference>
<dbReference type="InterPro" id="IPR035595">
    <property type="entry name" value="UDP_glycos_trans_CS"/>
</dbReference>
<keyword evidence="12" id="KW-0732">Signal</keyword>
<keyword evidence="4 11" id="KW-0808">Transferase</keyword>
<gene>
    <name evidence="13" type="primary">UGT2C1_2</name>
    <name evidence="13" type="ORF">g.163415</name>
</gene>
<evidence type="ECO:0000256" key="6">
    <source>
        <dbReference type="ARBA" id="ARBA00022824"/>
    </source>
</evidence>
<evidence type="ECO:0000256" key="7">
    <source>
        <dbReference type="ARBA" id="ARBA00022989"/>
    </source>
</evidence>
<dbReference type="GO" id="GO:0005783">
    <property type="term" value="C:endoplasmic reticulum"/>
    <property type="evidence" value="ECO:0007669"/>
    <property type="project" value="UniProtKB-SubCell"/>
</dbReference>
<evidence type="ECO:0000256" key="11">
    <source>
        <dbReference type="RuleBase" id="RU003718"/>
    </source>
</evidence>
<dbReference type="GO" id="GO:0015020">
    <property type="term" value="F:glucuronosyltransferase activity"/>
    <property type="evidence" value="ECO:0007669"/>
    <property type="project" value="UniProtKB-EC"/>
</dbReference>
<dbReference type="SUPFAM" id="SSF53756">
    <property type="entry name" value="UDP-Glycosyltransferase/glycogen phosphorylase"/>
    <property type="match status" value="1"/>
</dbReference>
<evidence type="ECO:0000256" key="8">
    <source>
        <dbReference type="ARBA" id="ARBA00023136"/>
    </source>
</evidence>
<keyword evidence="6" id="KW-0256">Endoplasmic reticulum</keyword>
<dbReference type="PANTHER" id="PTHR48043:SF159">
    <property type="entry name" value="EG:EG0003.4 PROTEIN-RELATED"/>
    <property type="match status" value="1"/>
</dbReference>
<dbReference type="PROSITE" id="PS00375">
    <property type="entry name" value="UDPGT"/>
    <property type="match status" value="1"/>
</dbReference>
<proteinExistence type="inferred from homology"/>
<sequence>MYFVVLAAVCRLALPLLLLPAVLSPSPTALAANILAFMPMPLKSHFGGFQPMLEELARRGHNVTVVSAFPLTGRRVPNYTDVDVMPPQGVPDFNVMHLVNSNFMISVMNRWFFANLLSSQLEHPNLKEFVRSEDNSFDLVIIESFLQEYTVAIGHKFNAPIVNLSPSMIWVSASKWLHSPATFSYVPDCCIGVTDDMSFVERLKNTIVGLMEMYVEDYLYIPMMKALMNKHLSYAGWQSRPTLEQMLNNVSLTLMNAHHATGVCRPYPQGIVEVGGMHIKEPKPLPKDLQDYIDSASYGVIFFSFGSIVNLSNLPEEKLNSFLNVISRLKQNVIIKWVPDKSIKLPHNVMVGSWLPQNDILAHSNVKLFITHGGLHSIEEAVYNGKPVIGIPFFADQLSNMRLVEKNGYGRMINYDELTEESFGKAVEEVLTNPTFKEKSMIQNQVYRDQPTKPLDRAVYWIEYVIRNDGAKYLKSDSLGLNSAQYFLFDVTLFLILLTTIITWLGYRGIVKVLSKCIAN</sequence>
<evidence type="ECO:0000313" key="13">
    <source>
        <dbReference type="EMBL" id="MBY28420.1"/>
    </source>
</evidence>
<feature type="transmembrane region" description="Helical" evidence="12">
    <location>
        <begin position="486"/>
        <end position="507"/>
    </location>
</feature>
<evidence type="ECO:0000256" key="12">
    <source>
        <dbReference type="RuleBase" id="RU362059"/>
    </source>
</evidence>
<comment type="similarity">
    <text evidence="2 11">Belongs to the UDP-glycosyltransferase family.</text>
</comment>
<evidence type="ECO:0000256" key="9">
    <source>
        <dbReference type="ARBA" id="ARBA00023180"/>
    </source>
</evidence>
<comment type="catalytic activity">
    <reaction evidence="12">
        <text>glucuronate acceptor + UDP-alpha-D-glucuronate = acceptor beta-D-glucuronoside + UDP + H(+)</text>
        <dbReference type="Rhea" id="RHEA:21032"/>
        <dbReference type="ChEBI" id="CHEBI:15378"/>
        <dbReference type="ChEBI" id="CHEBI:58052"/>
        <dbReference type="ChEBI" id="CHEBI:58223"/>
        <dbReference type="ChEBI" id="CHEBI:132367"/>
        <dbReference type="ChEBI" id="CHEBI:132368"/>
        <dbReference type="EC" id="2.4.1.17"/>
    </reaction>
</comment>
<dbReference type="Gene3D" id="3.40.50.2000">
    <property type="entry name" value="Glycogen Phosphorylase B"/>
    <property type="match status" value="2"/>
</dbReference>
<feature type="signal peptide" evidence="12">
    <location>
        <begin position="1"/>
        <end position="31"/>
    </location>
</feature>
<dbReference type="FunFam" id="3.40.50.2000:FF:000050">
    <property type="entry name" value="UDP-glucuronosyltransferase"/>
    <property type="match status" value="1"/>
</dbReference>